<keyword evidence="4" id="KW-1185">Reference proteome</keyword>
<dbReference type="PANTHER" id="PTHR30461:SF23">
    <property type="entry name" value="DNA RECOMBINASE-RELATED"/>
    <property type="match status" value="1"/>
</dbReference>
<dbReference type="Proteomes" id="UP000316095">
    <property type="component" value="Unassembled WGS sequence"/>
</dbReference>
<dbReference type="Pfam" id="PF00239">
    <property type="entry name" value="Resolvase"/>
    <property type="match status" value="1"/>
</dbReference>
<gene>
    <name evidence="3" type="ORF">Pan54_04340</name>
</gene>
<dbReference type="EMBL" id="SJPG01000001">
    <property type="protein sequence ID" value="TWT59724.1"/>
    <property type="molecule type" value="Genomic_DNA"/>
</dbReference>
<protein>
    <recommendedName>
        <fullName evidence="2">Resolvase/invertase-type recombinase catalytic domain-containing protein</fullName>
    </recommendedName>
</protein>
<dbReference type="CDD" id="cd00338">
    <property type="entry name" value="Ser_Recombinase"/>
    <property type="match status" value="1"/>
</dbReference>
<reference evidence="3 4" key="1">
    <citation type="submission" date="2019-02" db="EMBL/GenBank/DDBJ databases">
        <title>Deep-cultivation of Planctomycetes and their phenomic and genomic characterization uncovers novel biology.</title>
        <authorList>
            <person name="Wiegand S."/>
            <person name="Jogler M."/>
            <person name="Boedeker C."/>
            <person name="Pinto D."/>
            <person name="Vollmers J."/>
            <person name="Rivas-Marin E."/>
            <person name="Kohn T."/>
            <person name="Peeters S.H."/>
            <person name="Heuer A."/>
            <person name="Rast P."/>
            <person name="Oberbeckmann S."/>
            <person name="Bunk B."/>
            <person name="Jeske O."/>
            <person name="Meyerdierks A."/>
            <person name="Storesund J.E."/>
            <person name="Kallscheuer N."/>
            <person name="Luecker S."/>
            <person name="Lage O.M."/>
            <person name="Pohl T."/>
            <person name="Merkel B.J."/>
            <person name="Hornburger P."/>
            <person name="Mueller R.-W."/>
            <person name="Bruemmer F."/>
            <person name="Labrenz M."/>
            <person name="Spormann A.M."/>
            <person name="Op Den Camp H."/>
            <person name="Overmann J."/>
            <person name="Amann R."/>
            <person name="Jetten M.S.M."/>
            <person name="Mascher T."/>
            <person name="Medema M.H."/>
            <person name="Devos D.P."/>
            <person name="Kaster A.-K."/>
            <person name="Ovreas L."/>
            <person name="Rohde M."/>
            <person name="Galperin M.Y."/>
            <person name="Jogler C."/>
        </authorList>
    </citation>
    <scope>NUCLEOTIDE SEQUENCE [LARGE SCALE GENOMIC DNA]</scope>
    <source>
        <strain evidence="3 4">Pan54</strain>
    </source>
</reference>
<dbReference type="InterPro" id="IPR050639">
    <property type="entry name" value="SSR_resolvase"/>
</dbReference>
<feature type="domain" description="Resolvase/invertase-type recombinase catalytic" evidence="2">
    <location>
        <begin position="13"/>
        <end position="156"/>
    </location>
</feature>
<evidence type="ECO:0000259" key="2">
    <source>
        <dbReference type="SMART" id="SM00857"/>
    </source>
</evidence>
<dbReference type="InterPro" id="IPR036162">
    <property type="entry name" value="Resolvase-like_N_sf"/>
</dbReference>
<dbReference type="Gene3D" id="3.40.50.1390">
    <property type="entry name" value="Resolvase, N-terminal catalytic domain"/>
    <property type="match status" value="1"/>
</dbReference>
<dbReference type="GO" id="GO:0003677">
    <property type="term" value="F:DNA binding"/>
    <property type="evidence" value="ECO:0007669"/>
    <property type="project" value="InterPro"/>
</dbReference>
<dbReference type="InterPro" id="IPR038109">
    <property type="entry name" value="DNA_bind_recomb_sf"/>
</dbReference>
<organism evidence="3 4">
    <name type="scientific">Rubinisphaera italica</name>
    <dbReference type="NCBI Taxonomy" id="2527969"/>
    <lineage>
        <taxon>Bacteria</taxon>
        <taxon>Pseudomonadati</taxon>
        <taxon>Planctomycetota</taxon>
        <taxon>Planctomycetia</taxon>
        <taxon>Planctomycetales</taxon>
        <taxon>Planctomycetaceae</taxon>
        <taxon>Rubinisphaera</taxon>
    </lineage>
</organism>
<dbReference type="OrthoDB" id="210736at2"/>
<dbReference type="GO" id="GO:0000150">
    <property type="term" value="F:DNA strand exchange activity"/>
    <property type="evidence" value="ECO:0007669"/>
    <property type="project" value="InterPro"/>
</dbReference>
<dbReference type="AlphaFoldDB" id="A0A5C5XAA3"/>
<dbReference type="SMART" id="SM00857">
    <property type="entry name" value="Resolvase"/>
    <property type="match status" value="1"/>
</dbReference>
<dbReference type="Gene3D" id="3.90.1750.20">
    <property type="entry name" value="Putative Large Serine Recombinase, Chain B, Domain 2"/>
    <property type="match status" value="1"/>
</dbReference>
<dbReference type="PANTHER" id="PTHR30461">
    <property type="entry name" value="DNA-INVERTASE FROM LAMBDOID PROPHAGE"/>
    <property type="match status" value="1"/>
</dbReference>
<evidence type="ECO:0000313" key="3">
    <source>
        <dbReference type="EMBL" id="TWT59724.1"/>
    </source>
</evidence>
<feature type="coiled-coil region" evidence="1">
    <location>
        <begin position="404"/>
        <end position="434"/>
    </location>
</feature>
<dbReference type="InterPro" id="IPR011109">
    <property type="entry name" value="DNA_bind_recombinase_dom"/>
</dbReference>
<proteinExistence type="predicted"/>
<accession>A0A5C5XAA3</accession>
<comment type="caution">
    <text evidence="3">The sequence shown here is derived from an EMBL/GenBank/DDBJ whole genome shotgun (WGS) entry which is preliminary data.</text>
</comment>
<dbReference type="InterPro" id="IPR006119">
    <property type="entry name" value="Resolv_N"/>
</dbReference>
<dbReference type="Pfam" id="PF07508">
    <property type="entry name" value="Recombinase"/>
    <property type="match status" value="1"/>
</dbReference>
<dbReference type="SUPFAM" id="SSF53041">
    <property type="entry name" value="Resolvase-like"/>
    <property type="match status" value="1"/>
</dbReference>
<keyword evidence="1" id="KW-0175">Coiled coil</keyword>
<sequence>MYLQHPINKDTKILSYARYSTEEQRSQSIDDQHQQNVAFLEEQGVDTSSVDRLQDEGISGEIRSRSGINKVLAGIAALLWQLIIVEDSSRLFRGVAPCIDLVGRAVDAGIRIICIGDRVDTADEDWQSRLEDAQRHHGHDNFKTRYRIKRALDGLWRMGAAIGLLNPGYERYQVNPENPKAPKFDRVIERFKPNIKRVYEMVATGHSTWEAAEYLTQECLPKTSNSSKPEWTRKNVISLIRKPIYRGEESYRVTVAKKIHSTGKTKCEENPNPDKVLWRPMPHLQIVEDLLWHQANQKLNELSTVKPKHGRESLLYGIPRDSRGPLSTIFECGICGRPMYMEGRNEGGYRCSGVKQRQCWNKATSIRDLTHQRIGAAMSQEILSACSDQIDSLLEYAESRMTCSAEIEAELKKLNRQIAEVKKKENKLLELFLEDMEPTDTVKEKLSQLQSDKKTIQLSEQQLQARKSLAVAVPTREQLFEKLQEASEQISLNQNQTTPLLRQLLVAPIRAIPCQQFGSSKVVLRAEFTIQLIHLLPDELRLLLSDEDLTSTESELFQKTICVDLFEPSMAPKYAMQALEIYESNTTRRPTLVEIGEKLGISKRSTHLALKLGHKMHEAGLTDPFIPLEECPENASRWRISRAG</sequence>
<name>A0A5C5XAA3_9PLAN</name>
<evidence type="ECO:0000256" key="1">
    <source>
        <dbReference type="SAM" id="Coils"/>
    </source>
</evidence>
<dbReference type="RefSeq" id="WP_146501924.1">
    <property type="nucleotide sequence ID" value="NZ_SJPG01000001.1"/>
</dbReference>
<evidence type="ECO:0000313" key="4">
    <source>
        <dbReference type="Proteomes" id="UP000316095"/>
    </source>
</evidence>